<evidence type="ECO:0000313" key="2">
    <source>
        <dbReference type="Proteomes" id="UP000623687"/>
    </source>
</evidence>
<keyword evidence="2" id="KW-1185">Reference proteome</keyword>
<dbReference type="VEuPathDB" id="FungiDB:PC9H_011204"/>
<dbReference type="GeneID" id="59381022"/>
<dbReference type="EMBL" id="JACETU010000008">
    <property type="protein sequence ID" value="KAF7423040.1"/>
    <property type="molecule type" value="Genomic_DNA"/>
</dbReference>
<organism evidence="1 2">
    <name type="scientific">Pleurotus ostreatus</name>
    <name type="common">Oyster mushroom</name>
    <name type="synonym">White-rot fungus</name>
    <dbReference type="NCBI Taxonomy" id="5322"/>
    <lineage>
        <taxon>Eukaryota</taxon>
        <taxon>Fungi</taxon>
        <taxon>Dikarya</taxon>
        <taxon>Basidiomycota</taxon>
        <taxon>Agaricomycotina</taxon>
        <taxon>Agaricomycetes</taxon>
        <taxon>Agaricomycetidae</taxon>
        <taxon>Agaricales</taxon>
        <taxon>Pleurotineae</taxon>
        <taxon>Pleurotaceae</taxon>
        <taxon>Pleurotus</taxon>
    </lineage>
</organism>
<evidence type="ECO:0000313" key="1">
    <source>
        <dbReference type="EMBL" id="KAF7423040.1"/>
    </source>
</evidence>
<dbReference type="RefSeq" id="XP_036628072.1">
    <property type="nucleotide sequence ID" value="XM_036780689.1"/>
</dbReference>
<protein>
    <submittedName>
        <fullName evidence="1">Uncharacterized protein</fullName>
    </submittedName>
</protein>
<proteinExistence type="predicted"/>
<gene>
    <name evidence="1" type="ORF">PC9H_011204</name>
</gene>
<comment type="caution">
    <text evidence="1">The sequence shown here is derived from an EMBL/GenBank/DDBJ whole genome shotgun (WGS) entry which is preliminary data.</text>
</comment>
<dbReference type="Proteomes" id="UP000623687">
    <property type="component" value="Unassembled WGS sequence"/>
</dbReference>
<reference evidence="1" key="1">
    <citation type="submission" date="2019-07" db="EMBL/GenBank/DDBJ databases">
        <authorList>
            <person name="Palmer J.M."/>
        </authorList>
    </citation>
    <scope>NUCLEOTIDE SEQUENCE</scope>
    <source>
        <strain evidence="1">PC9</strain>
    </source>
</reference>
<sequence>MGDPKSRHRPISFDRAFASSIAYPHRKTLPAVRRIALWEPEAYGKHQHLDTVRATRRPLTVIYIISVYRHRGKFFAIYNHSDSYPAGLGVEMVESIPRDPSTYATWLEETRAKYDRLGDETSERPGAKSDDLQIHETRPTTDLFVEYVYEIDLDDEVFWMNAMPMFRLDRMPSPEVFLEVRGRDSYGQYAPKASMPGEHACQIATPSQTPSEEDLSSYTSFLKHALAPSPLAADVCALLGVSEEPSAGEHIRIALYEVITGGLMSITDFKTVLLNSQLARAPLTHQPWITQTAKKLVVRAFVPMVFHSDVELSVEDRVAELEDESGAGGLLWLTSDVCFGAGFHLDYDDHLRASIGKMVRDIRETSPAKGLVYGVLCSVFHIVIVKVDTAPGGSFEHTSALQFLPSRFAESPSTPGITALLRLAFREDSTLCETVLSKSPFKSEPQADSPTYVDRLQPELVARVASFIPDLRSLLSFATLSDNTKAQVSPEFRFPFIGHHHLLEAFVKEDQSLRQRLRSRSFVTRDDDGDTKVCQINGARLVRMPWEDSREVEGCFGMFSHDTKKANYVLQVEERKA</sequence>
<name>A0A8H6ZLB9_PLEOS</name>
<accession>A0A8H6ZLB9</accession>
<dbReference type="AlphaFoldDB" id="A0A8H6ZLB9"/>
<dbReference type="OrthoDB" id="3229878at2759"/>